<dbReference type="AlphaFoldDB" id="G0W6G2"/>
<dbReference type="RefSeq" id="XP_003668616.1">
    <property type="nucleotide sequence ID" value="XM_003668568.1"/>
</dbReference>
<organism evidence="2 3">
    <name type="scientific">Naumovozyma dairenensis (strain ATCC 10597 / BCRC 20456 / CBS 421 / NBRC 0211 / NRRL Y-12639)</name>
    <name type="common">Saccharomyces dairenensis</name>
    <dbReference type="NCBI Taxonomy" id="1071378"/>
    <lineage>
        <taxon>Eukaryota</taxon>
        <taxon>Fungi</taxon>
        <taxon>Dikarya</taxon>
        <taxon>Ascomycota</taxon>
        <taxon>Saccharomycotina</taxon>
        <taxon>Saccharomycetes</taxon>
        <taxon>Saccharomycetales</taxon>
        <taxon>Saccharomycetaceae</taxon>
        <taxon>Naumovozyma</taxon>
    </lineage>
</organism>
<gene>
    <name evidence="2" type="primary">NDAI0B03390</name>
    <name evidence="2" type="ordered locus">NDAI_0B03390</name>
</gene>
<evidence type="ECO:0000256" key="1">
    <source>
        <dbReference type="SAM" id="MobiDB-lite"/>
    </source>
</evidence>
<dbReference type="OrthoDB" id="548474at2759"/>
<dbReference type="InterPro" id="IPR038966">
    <property type="entry name" value="TMA17"/>
</dbReference>
<dbReference type="PANTHER" id="PTHR40422:SF1">
    <property type="entry name" value="TRANSLATION MACHINERY-ASSOCIATED PROTEIN 17"/>
    <property type="match status" value="1"/>
</dbReference>
<dbReference type="GO" id="GO:0008047">
    <property type="term" value="F:enzyme activator activity"/>
    <property type="evidence" value="ECO:0007669"/>
    <property type="project" value="EnsemblFungi"/>
</dbReference>
<sequence length="143" mass="16520">MSTSSSLKRPIKIDAFKVAIRDMSSDELFNIQREIENSVHHLERSNDKLAKYIAKLEGNHHHEEEDEDTSEVETIDESDLQLFKDSMNENNIVLKNYSQRLEALTQEHIFRTSGKATNENIKSKNIDSDNNTQQNATPNQIYL</sequence>
<dbReference type="GO" id="GO:0070682">
    <property type="term" value="P:proteasome regulatory particle assembly"/>
    <property type="evidence" value="ECO:0007669"/>
    <property type="project" value="EnsemblFungi"/>
</dbReference>
<dbReference type="eggNOG" id="ENOG502S4G9">
    <property type="taxonomic scope" value="Eukaryota"/>
</dbReference>
<dbReference type="Proteomes" id="UP000000689">
    <property type="component" value="Chromosome 2"/>
</dbReference>
<accession>G0W6G2</accession>
<dbReference type="GO" id="GO:0006633">
    <property type="term" value="P:fatty acid biosynthetic process"/>
    <property type="evidence" value="ECO:0007669"/>
    <property type="project" value="EnsemblFungi"/>
</dbReference>
<dbReference type="KEGG" id="ndi:NDAI_0B03390"/>
<dbReference type="PANTHER" id="PTHR40422">
    <property type="entry name" value="TRANSLATION MACHINERY-ASSOCIATED PROTEIN 17"/>
    <property type="match status" value="1"/>
</dbReference>
<evidence type="ECO:0000313" key="3">
    <source>
        <dbReference type="Proteomes" id="UP000000689"/>
    </source>
</evidence>
<dbReference type="GO" id="GO:0005835">
    <property type="term" value="C:fatty acid synthase complex"/>
    <property type="evidence" value="ECO:0007669"/>
    <property type="project" value="EnsemblFungi"/>
</dbReference>
<evidence type="ECO:0000313" key="2">
    <source>
        <dbReference type="EMBL" id="CCD23373.1"/>
    </source>
</evidence>
<dbReference type="OMA" id="NAPNSVY"/>
<dbReference type="STRING" id="1071378.G0W6G2"/>
<feature type="region of interest" description="Disordered" evidence="1">
    <location>
        <begin position="120"/>
        <end position="143"/>
    </location>
</feature>
<dbReference type="HOGENOM" id="CLU_141797_0_0_1"/>
<feature type="compositionally biased region" description="Polar residues" evidence="1">
    <location>
        <begin position="128"/>
        <end position="143"/>
    </location>
</feature>
<protein>
    <recommendedName>
        <fullName evidence="4">Translation machinery-associated protein 17</fullName>
    </recommendedName>
</protein>
<evidence type="ECO:0008006" key="4">
    <source>
        <dbReference type="Google" id="ProtNLM"/>
    </source>
</evidence>
<dbReference type="EMBL" id="HE580268">
    <property type="protein sequence ID" value="CCD23373.1"/>
    <property type="molecule type" value="Genomic_DNA"/>
</dbReference>
<keyword evidence="3" id="KW-1185">Reference proteome</keyword>
<dbReference type="GeneID" id="11497827"/>
<proteinExistence type="predicted"/>
<dbReference type="GO" id="GO:0030674">
    <property type="term" value="F:protein-macromolecule adaptor activity"/>
    <property type="evidence" value="ECO:0007669"/>
    <property type="project" value="EnsemblFungi"/>
</dbReference>
<reference evidence="2 3" key="1">
    <citation type="journal article" date="2011" name="Proc. Natl. Acad. Sci. U.S.A.">
        <title>Evolutionary erosion of yeast sex chromosomes by mating-type switching accidents.</title>
        <authorList>
            <person name="Gordon J.L."/>
            <person name="Armisen D."/>
            <person name="Proux-Wera E."/>
            <person name="Oheigeartaigh S.S."/>
            <person name="Byrne K.P."/>
            <person name="Wolfe K.H."/>
        </authorList>
    </citation>
    <scope>NUCLEOTIDE SEQUENCE [LARGE SCALE GENOMIC DNA]</scope>
    <source>
        <strain evidence="3">ATCC 10597 / BCRC 20456 / CBS 421 / NBRC 0211 / NRRL Y-12639</strain>
    </source>
</reference>
<name>G0W6G2_NAUDC</name>